<evidence type="ECO:0000313" key="2">
    <source>
        <dbReference type="Proteomes" id="UP001219934"/>
    </source>
</evidence>
<proteinExistence type="predicted"/>
<name>A0AAD6AH37_9TELE</name>
<dbReference type="AlphaFoldDB" id="A0AAD6AH37"/>
<protein>
    <submittedName>
        <fullName evidence="1">Uncharacterized protein</fullName>
    </submittedName>
</protein>
<keyword evidence="2" id="KW-1185">Reference proteome</keyword>
<gene>
    <name evidence="1" type="ORF">JOQ06_000625</name>
</gene>
<accession>A0AAD6AH37</accession>
<reference evidence="1" key="1">
    <citation type="submission" date="2022-11" db="EMBL/GenBank/DDBJ databases">
        <title>Chromosome-level genome of Pogonophryne albipinna.</title>
        <authorList>
            <person name="Jo E."/>
        </authorList>
    </citation>
    <scope>NUCLEOTIDE SEQUENCE</scope>
    <source>
        <strain evidence="1">SGF0006</strain>
        <tissue evidence="1">Muscle</tissue>
    </source>
</reference>
<comment type="caution">
    <text evidence="1">The sequence shown here is derived from an EMBL/GenBank/DDBJ whole genome shotgun (WGS) entry which is preliminary data.</text>
</comment>
<dbReference type="EMBL" id="JAPTMU010000023">
    <property type="protein sequence ID" value="KAJ4924385.1"/>
    <property type="molecule type" value="Genomic_DNA"/>
</dbReference>
<sequence length="128" mass="14605">MYALYTILDFTIIDMPALRKWWCVMLMENFDLGSHGKMFAHWTETSKVLLRGEVPPVFRVRKLDDITVKEEQLQPHPADVSVGKDVEKTMEAPTSKIVQDCKKAAEWVVAHKHLCTRVHLPDATCGPS</sequence>
<evidence type="ECO:0000313" key="1">
    <source>
        <dbReference type="EMBL" id="KAJ4924385.1"/>
    </source>
</evidence>
<organism evidence="1 2">
    <name type="scientific">Pogonophryne albipinna</name>
    <dbReference type="NCBI Taxonomy" id="1090488"/>
    <lineage>
        <taxon>Eukaryota</taxon>
        <taxon>Metazoa</taxon>
        <taxon>Chordata</taxon>
        <taxon>Craniata</taxon>
        <taxon>Vertebrata</taxon>
        <taxon>Euteleostomi</taxon>
        <taxon>Actinopterygii</taxon>
        <taxon>Neopterygii</taxon>
        <taxon>Teleostei</taxon>
        <taxon>Neoteleostei</taxon>
        <taxon>Acanthomorphata</taxon>
        <taxon>Eupercaria</taxon>
        <taxon>Perciformes</taxon>
        <taxon>Notothenioidei</taxon>
        <taxon>Pogonophryne</taxon>
    </lineage>
</organism>
<dbReference type="Proteomes" id="UP001219934">
    <property type="component" value="Unassembled WGS sequence"/>
</dbReference>